<keyword evidence="2" id="KW-0472">Membrane</keyword>
<protein>
    <submittedName>
        <fullName evidence="3">ORF75</fullName>
    </submittedName>
</protein>
<reference evidence="3" key="2">
    <citation type="submission" date="2024-03" db="EMBL/GenBank/DDBJ databases">
        <authorList>
            <person name="Ni Y."/>
            <person name="Xu T."/>
            <person name="Yan S."/>
            <person name="Chen L."/>
            <person name="Wang Y."/>
        </authorList>
    </citation>
    <scope>NUCLEOTIDE SEQUENCE</scope>
    <source>
        <strain evidence="3">NTM1</strain>
    </source>
</reference>
<proteinExistence type="predicted"/>
<dbReference type="EMBL" id="BK067788">
    <property type="protein sequence ID" value="DBA52033.1"/>
    <property type="molecule type" value="Genomic_DNA"/>
</dbReference>
<evidence type="ECO:0000256" key="2">
    <source>
        <dbReference type="SAM" id="Phobius"/>
    </source>
</evidence>
<sequence length="54" mass="6150">MPFVPNWTTTIEICVAMGGLLMAAIMSHKKRLARKYKEQQDKKNKPKDEPTSTS</sequence>
<accession>A0AAT9JFP8</accession>
<feature type="compositionally biased region" description="Basic and acidic residues" evidence="1">
    <location>
        <begin position="35"/>
        <end position="54"/>
    </location>
</feature>
<feature type="region of interest" description="Disordered" evidence="1">
    <location>
        <begin position="32"/>
        <end position="54"/>
    </location>
</feature>
<feature type="transmembrane region" description="Helical" evidence="2">
    <location>
        <begin position="6"/>
        <end position="27"/>
    </location>
</feature>
<keyword evidence="2" id="KW-0812">Transmembrane</keyword>
<keyword evidence="2" id="KW-1133">Transmembrane helix</keyword>
<organism evidence="3">
    <name type="scientific">Nitrosopumilaceae spindle-shaped virus</name>
    <dbReference type="NCBI Taxonomy" id="3065433"/>
    <lineage>
        <taxon>Viruses</taxon>
    </lineage>
</organism>
<reference evidence="3" key="1">
    <citation type="journal article" date="2024" name="Environ. Microbiol. Rep.">
        <title>Hiding in plain sight: The discovery of complete genomes of 11 hypothetical spindle-shaped viruses that putatively infect mesophilic ammonia-oxidizing archaea.</title>
        <authorList>
            <person name="Ni Y."/>
            <person name="Xu T."/>
            <person name="Yan S."/>
            <person name="Chen L."/>
            <person name="Wang Y."/>
        </authorList>
    </citation>
    <scope>NUCLEOTIDE SEQUENCE</scope>
    <source>
        <strain evidence="3">NTM1</strain>
    </source>
</reference>
<name>A0AAT9JFP8_9VIRU</name>
<evidence type="ECO:0000256" key="1">
    <source>
        <dbReference type="SAM" id="MobiDB-lite"/>
    </source>
</evidence>
<evidence type="ECO:0000313" key="3">
    <source>
        <dbReference type="EMBL" id="DBA52033.1"/>
    </source>
</evidence>